<dbReference type="Proteomes" id="UP000295668">
    <property type="component" value="Unassembled WGS sequence"/>
</dbReference>
<proteinExistence type="predicted"/>
<protein>
    <submittedName>
        <fullName evidence="1">Type II toxin-antitoxin system RelE/ParE family toxin</fullName>
    </submittedName>
</protein>
<comment type="caution">
    <text evidence="1">The sequence shown here is derived from an EMBL/GenBank/DDBJ whole genome shotgun (WGS) entry which is preliminary data.</text>
</comment>
<sequence length="112" mass="13315">MNNDRQVIAYKNYFLDFYEDQNDKVQAKIEWILNLIKVTPKVPEKFFKHMQGTKGLYEIRVEVGSNIYRIFSFFDKGNLVVLGNGFQKKSQKTPKQEIEKALKIMEEYQNDI</sequence>
<keyword evidence="2" id="KW-1185">Reference proteome</keyword>
<dbReference type="OrthoDB" id="573082at2"/>
<evidence type="ECO:0000313" key="1">
    <source>
        <dbReference type="EMBL" id="TDG34810.1"/>
    </source>
</evidence>
<gene>
    <name evidence="1" type="ORF">EZJ43_16685</name>
</gene>
<dbReference type="EMBL" id="SJCY01000020">
    <property type="protein sequence ID" value="TDG34810.1"/>
    <property type="molecule type" value="Genomic_DNA"/>
</dbReference>
<organism evidence="1 2">
    <name type="scientific">Pedobacter changchengzhani</name>
    <dbReference type="NCBI Taxonomy" id="2529274"/>
    <lineage>
        <taxon>Bacteria</taxon>
        <taxon>Pseudomonadati</taxon>
        <taxon>Bacteroidota</taxon>
        <taxon>Sphingobacteriia</taxon>
        <taxon>Sphingobacteriales</taxon>
        <taxon>Sphingobacteriaceae</taxon>
        <taxon>Pedobacter</taxon>
    </lineage>
</organism>
<accession>A0A4R5MH16</accession>
<dbReference type="Pfam" id="PF05973">
    <property type="entry name" value="Gp49"/>
    <property type="match status" value="1"/>
</dbReference>
<evidence type="ECO:0000313" key="2">
    <source>
        <dbReference type="Proteomes" id="UP000295668"/>
    </source>
</evidence>
<reference evidence="1 2" key="1">
    <citation type="submission" date="2019-02" db="EMBL/GenBank/DDBJ databases">
        <title>Pedobacter sp. nov., a novel speices isolated from soil of pinguins habitat in Antarcitica.</title>
        <authorList>
            <person name="He R.-H."/>
        </authorList>
    </citation>
    <scope>NUCLEOTIDE SEQUENCE [LARGE SCALE GENOMIC DNA]</scope>
    <source>
        <strain evidence="1 2">E01020</strain>
    </source>
</reference>
<dbReference type="Gene3D" id="3.30.2310.20">
    <property type="entry name" value="RelE-like"/>
    <property type="match status" value="1"/>
</dbReference>
<dbReference type="InterPro" id="IPR009241">
    <property type="entry name" value="HigB-like"/>
</dbReference>
<dbReference type="AlphaFoldDB" id="A0A4R5MH16"/>
<dbReference type="RefSeq" id="WP_133263862.1">
    <property type="nucleotide sequence ID" value="NZ_SJCY01000020.1"/>
</dbReference>
<name>A0A4R5MH16_9SPHI</name>
<dbReference type="InterPro" id="IPR035093">
    <property type="entry name" value="RelE/ParE_toxin_dom_sf"/>
</dbReference>